<dbReference type="GeneID" id="56144939"/>
<dbReference type="OrthoDB" id="375866at2157"/>
<evidence type="ECO:0008006" key="3">
    <source>
        <dbReference type="Google" id="ProtNLM"/>
    </source>
</evidence>
<evidence type="ECO:0000313" key="1">
    <source>
        <dbReference type="EMBL" id="QLK25755.1"/>
    </source>
</evidence>
<dbReference type="InterPro" id="IPR036390">
    <property type="entry name" value="WH_DNA-bd_sf"/>
</dbReference>
<gene>
    <name evidence="1" type="ORF">HYG81_17000</name>
</gene>
<protein>
    <recommendedName>
        <fullName evidence="3">MarR family transcriptional regulator</fullName>
    </recommendedName>
</protein>
<reference evidence="1 2" key="1">
    <citation type="submission" date="2020-07" db="EMBL/GenBank/DDBJ databases">
        <title>Natrinema (YPL30) sp. nov. and Haloterrigena xxxxxx (YPL8) sp. nov., isolated from a salt mine.</title>
        <authorList>
            <person name="Cui H."/>
        </authorList>
    </citation>
    <scope>NUCLEOTIDE SEQUENCE [LARGE SCALE GENOMIC DNA]</scope>
    <source>
        <strain evidence="1 2">YPL13</strain>
    </source>
</reference>
<dbReference type="RefSeq" id="WP_180840939.1">
    <property type="nucleotide sequence ID" value="NZ_CP059154.1"/>
</dbReference>
<name>A0A7D6CNB1_9EURY</name>
<sequence>MPREPFEHVLADGPLTKWEIVDITGIPIDLVEITLRDQEALGTVERTNDGWQLCNDRVQLIIRGYQ</sequence>
<organism evidence="1 2">
    <name type="scientific">Natrinema zhouii</name>
    <dbReference type="NCBI Taxonomy" id="1710539"/>
    <lineage>
        <taxon>Archaea</taxon>
        <taxon>Methanobacteriati</taxon>
        <taxon>Methanobacteriota</taxon>
        <taxon>Stenosarchaea group</taxon>
        <taxon>Halobacteria</taxon>
        <taxon>Halobacteriales</taxon>
        <taxon>Natrialbaceae</taxon>
        <taxon>Natrinema</taxon>
    </lineage>
</organism>
<dbReference type="EMBL" id="CP059154">
    <property type="protein sequence ID" value="QLK25755.1"/>
    <property type="molecule type" value="Genomic_DNA"/>
</dbReference>
<evidence type="ECO:0000313" key="2">
    <source>
        <dbReference type="Proteomes" id="UP000510869"/>
    </source>
</evidence>
<dbReference type="Proteomes" id="UP000510869">
    <property type="component" value="Chromosome"/>
</dbReference>
<dbReference type="KEGG" id="nay:HYG81_17000"/>
<accession>A0A7D6CNB1</accession>
<keyword evidence="2" id="KW-1185">Reference proteome</keyword>
<dbReference type="SUPFAM" id="SSF46785">
    <property type="entry name" value="Winged helix' DNA-binding domain"/>
    <property type="match status" value="1"/>
</dbReference>
<dbReference type="AlphaFoldDB" id="A0A7D6CNB1"/>
<proteinExistence type="predicted"/>